<comment type="similarity">
    <text evidence="1">Belongs to the spermidine/spermine synthase family.</text>
</comment>
<dbReference type="PANTHER" id="PTHR43317">
    <property type="entry name" value="THERMOSPERMINE SYNTHASE ACAULIS5"/>
    <property type="match status" value="1"/>
</dbReference>
<feature type="active site" description="Proton acceptor" evidence="4">
    <location>
        <position position="144"/>
    </location>
</feature>
<dbReference type="PANTHER" id="PTHR43317:SF11">
    <property type="entry name" value="POLYAMINE AMINOPROPYLTRANSFERASE 2"/>
    <property type="match status" value="1"/>
</dbReference>
<evidence type="ECO:0000313" key="6">
    <source>
        <dbReference type="EMBL" id="MFA9459728.1"/>
    </source>
</evidence>
<evidence type="ECO:0000256" key="1">
    <source>
        <dbReference type="ARBA" id="ARBA00007867"/>
    </source>
</evidence>
<evidence type="ECO:0000256" key="4">
    <source>
        <dbReference type="PROSITE-ProRule" id="PRU00354"/>
    </source>
</evidence>
<evidence type="ECO:0000256" key="3">
    <source>
        <dbReference type="ARBA" id="ARBA00023115"/>
    </source>
</evidence>
<dbReference type="Pfam" id="PF01564">
    <property type="entry name" value="Spermine_synth"/>
    <property type="match status" value="1"/>
</dbReference>
<feature type="domain" description="PABS" evidence="5">
    <location>
        <begin position="1"/>
        <end position="223"/>
    </location>
</feature>
<dbReference type="SUPFAM" id="SSF53335">
    <property type="entry name" value="S-adenosyl-L-methionine-dependent methyltransferases"/>
    <property type="match status" value="1"/>
</dbReference>
<dbReference type="Gene3D" id="3.40.50.150">
    <property type="entry name" value="Vaccinia Virus protein VP39"/>
    <property type="match status" value="1"/>
</dbReference>
<evidence type="ECO:0000256" key="2">
    <source>
        <dbReference type="ARBA" id="ARBA00022679"/>
    </source>
</evidence>
<dbReference type="InterPro" id="IPR030374">
    <property type="entry name" value="PABS"/>
</dbReference>
<gene>
    <name evidence="6" type="ORF">ACERLL_02675</name>
</gene>
<evidence type="ECO:0000313" key="7">
    <source>
        <dbReference type="Proteomes" id="UP001575181"/>
    </source>
</evidence>
<dbReference type="Proteomes" id="UP001575181">
    <property type="component" value="Unassembled WGS sequence"/>
</dbReference>
<keyword evidence="2 4" id="KW-0808">Transferase</keyword>
<organism evidence="6 7">
    <name type="scientific">Thiohalorhabdus methylotrophus</name>
    <dbReference type="NCBI Taxonomy" id="3242694"/>
    <lineage>
        <taxon>Bacteria</taxon>
        <taxon>Pseudomonadati</taxon>
        <taxon>Pseudomonadota</taxon>
        <taxon>Gammaproteobacteria</taxon>
        <taxon>Thiohalorhabdales</taxon>
        <taxon>Thiohalorhabdaceae</taxon>
        <taxon>Thiohalorhabdus</taxon>
    </lineage>
</organism>
<reference evidence="6 7" key="1">
    <citation type="submission" date="2024-08" db="EMBL/GenBank/DDBJ databases">
        <title>Whole-genome sequencing of halo(alkali)philic microorganisms from hypersaline lakes.</title>
        <authorList>
            <person name="Sorokin D.Y."/>
            <person name="Merkel A.Y."/>
            <person name="Messina E."/>
            <person name="Yakimov M."/>
        </authorList>
    </citation>
    <scope>NUCLEOTIDE SEQUENCE [LARGE SCALE GENOMIC DNA]</scope>
    <source>
        <strain evidence="6 7">Cl-TMA</strain>
    </source>
</reference>
<proteinExistence type="inferred from homology"/>
<dbReference type="RefSeq" id="WP_373654516.1">
    <property type="nucleotide sequence ID" value="NZ_JBGUAW010000002.1"/>
</dbReference>
<sequence>MDRKTLYRHSDAEGTIEVVQEGEARSLYFGSPSKQSSVRPDAPHALVLPYTRTLTAALLFRPDPRRILLVGLGGGALAHFFLHYFPRAWVEAVENRAQVVAVARDFFALPLEDPRLTIHLRDAASFLAEPGTAPRRGWDLIVADAYNADGPEQATLLAEFYERCWLGLHPEGVLAANLWSSNRRRLRGTLGALEEVYGAPVYRLQARGRANVSAFAGRAPLPENPWHELTDRAVFLEERIGLAYRRYLTDLAPHRRGWLDSLRP</sequence>
<dbReference type="PROSITE" id="PS51006">
    <property type="entry name" value="PABS_2"/>
    <property type="match status" value="1"/>
</dbReference>
<keyword evidence="3 4" id="KW-0620">Polyamine biosynthesis</keyword>
<dbReference type="InterPro" id="IPR029063">
    <property type="entry name" value="SAM-dependent_MTases_sf"/>
</dbReference>
<name>A0ABV4TT91_9GAMM</name>
<keyword evidence="7" id="KW-1185">Reference proteome</keyword>
<protein>
    <recommendedName>
        <fullName evidence="5">PABS domain-containing protein</fullName>
    </recommendedName>
</protein>
<accession>A0ABV4TT91</accession>
<dbReference type="EMBL" id="JBGUAW010000002">
    <property type="protein sequence ID" value="MFA9459728.1"/>
    <property type="molecule type" value="Genomic_DNA"/>
</dbReference>
<comment type="caution">
    <text evidence="6">The sequence shown here is derived from an EMBL/GenBank/DDBJ whole genome shotgun (WGS) entry which is preliminary data.</text>
</comment>
<evidence type="ECO:0000259" key="5">
    <source>
        <dbReference type="PROSITE" id="PS51006"/>
    </source>
</evidence>